<feature type="transmembrane region" description="Helical" evidence="7">
    <location>
        <begin position="257"/>
        <end position="280"/>
    </location>
</feature>
<feature type="transmembrane region" description="Helical" evidence="7">
    <location>
        <begin position="419"/>
        <end position="441"/>
    </location>
</feature>
<name>A0A8K0SVD3_9HYPO</name>
<organism evidence="9 10">
    <name type="scientific">Stachybotrys elegans</name>
    <dbReference type="NCBI Taxonomy" id="80388"/>
    <lineage>
        <taxon>Eukaryota</taxon>
        <taxon>Fungi</taxon>
        <taxon>Dikarya</taxon>
        <taxon>Ascomycota</taxon>
        <taxon>Pezizomycotina</taxon>
        <taxon>Sordariomycetes</taxon>
        <taxon>Hypocreomycetidae</taxon>
        <taxon>Hypocreales</taxon>
        <taxon>Stachybotryaceae</taxon>
        <taxon>Stachybotrys</taxon>
    </lineage>
</organism>
<feature type="transmembrane region" description="Helical" evidence="7">
    <location>
        <begin position="148"/>
        <end position="170"/>
    </location>
</feature>
<proteinExistence type="inferred from homology"/>
<dbReference type="InterPro" id="IPR020846">
    <property type="entry name" value="MFS_dom"/>
</dbReference>
<keyword evidence="2" id="KW-0813">Transport</keyword>
<dbReference type="PANTHER" id="PTHR43791">
    <property type="entry name" value="PERMEASE-RELATED"/>
    <property type="match status" value="1"/>
</dbReference>
<dbReference type="AlphaFoldDB" id="A0A8K0SVD3"/>
<reference evidence="9" key="1">
    <citation type="journal article" date="2021" name="Nat. Commun.">
        <title>Genetic determinants of endophytism in the Arabidopsis root mycobiome.</title>
        <authorList>
            <person name="Mesny F."/>
            <person name="Miyauchi S."/>
            <person name="Thiergart T."/>
            <person name="Pickel B."/>
            <person name="Atanasova L."/>
            <person name="Karlsson M."/>
            <person name="Huettel B."/>
            <person name="Barry K.W."/>
            <person name="Haridas S."/>
            <person name="Chen C."/>
            <person name="Bauer D."/>
            <person name="Andreopoulos W."/>
            <person name="Pangilinan J."/>
            <person name="LaButti K."/>
            <person name="Riley R."/>
            <person name="Lipzen A."/>
            <person name="Clum A."/>
            <person name="Drula E."/>
            <person name="Henrissat B."/>
            <person name="Kohler A."/>
            <person name="Grigoriev I.V."/>
            <person name="Martin F.M."/>
            <person name="Hacquard S."/>
        </authorList>
    </citation>
    <scope>NUCLEOTIDE SEQUENCE</scope>
    <source>
        <strain evidence="9">MPI-CAGE-CH-0235</strain>
    </source>
</reference>
<dbReference type="EMBL" id="JAGPNK010000004">
    <property type="protein sequence ID" value="KAH7323247.1"/>
    <property type="molecule type" value="Genomic_DNA"/>
</dbReference>
<dbReference type="InterPro" id="IPR036259">
    <property type="entry name" value="MFS_trans_sf"/>
</dbReference>
<feature type="transmembrane region" description="Helical" evidence="7">
    <location>
        <begin position="182"/>
        <end position="204"/>
    </location>
</feature>
<evidence type="ECO:0000256" key="5">
    <source>
        <dbReference type="ARBA" id="ARBA00023136"/>
    </source>
</evidence>
<feature type="transmembrane region" description="Helical" evidence="7">
    <location>
        <begin position="300"/>
        <end position="320"/>
    </location>
</feature>
<evidence type="ECO:0000313" key="9">
    <source>
        <dbReference type="EMBL" id="KAH7323247.1"/>
    </source>
</evidence>
<evidence type="ECO:0000313" key="10">
    <source>
        <dbReference type="Proteomes" id="UP000813444"/>
    </source>
</evidence>
<dbReference type="Proteomes" id="UP000813444">
    <property type="component" value="Unassembled WGS sequence"/>
</dbReference>
<evidence type="ECO:0000256" key="6">
    <source>
        <dbReference type="ARBA" id="ARBA00037968"/>
    </source>
</evidence>
<dbReference type="GO" id="GO:0016020">
    <property type="term" value="C:membrane"/>
    <property type="evidence" value="ECO:0007669"/>
    <property type="project" value="UniProtKB-SubCell"/>
</dbReference>
<dbReference type="FunFam" id="1.20.1250.20:FF:000065">
    <property type="entry name" value="Putative MFS pantothenate transporter"/>
    <property type="match status" value="1"/>
</dbReference>
<dbReference type="PANTHER" id="PTHR43791:SF36">
    <property type="entry name" value="TRANSPORTER, PUTATIVE (AFU_ORTHOLOGUE AFUA_6G08340)-RELATED"/>
    <property type="match status" value="1"/>
</dbReference>
<comment type="subcellular location">
    <subcellularLocation>
        <location evidence="1">Membrane</location>
        <topology evidence="1">Multi-pass membrane protein</topology>
    </subcellularLocation>
</comment>
<dbReference type="PROSITE" id="PS50850">
    <property type="entry name" value="MFS"/>
    <property type="match status" value="1"/>
</dbReference>
<evidence type="ECO:0000256" key="7">
    <source>
        <dbReference type="SAM" id="Phobius"/>
    </source>
</evidence>
<dbReference type="InterPro" id="IPR011701">
    <property type="entry name" value="MFS"/>
</dbReference>
<feature type="transmembrane region" description="Helical" evidence="7">
    <location>
        <begin position="12"/>
        <end position="32"/>
    </location>
</feature>
<evidence type="ECO:0000256" key="1">
    <source>
        <dbReference type="ARBA" id="ARBA00004141"/>
    </source>
</evidence>
<comment type="similarity">
    <text evidence="6">Belongs to the major facilitator superfamily. Allantoate permease family.</text>
</comment>
<accession>A0A8K0SVD3</accession>
<keyword evidence="10" id="KW-1185">Reference proteome</keyword>
<keyword evidence="5 7" id="KW-0472">Membrane</keyword>
<dbReference type="SUPFAM" id="SSF103473">
    <property type="entry name" value="MFS general substrate transporter"/>
    <property type="match status" value="1"/>
</dbReference>
<feature type="transmembrane region" description="Helical" evidence="7">
    <location>
        <begin position="113"/>
        <end position="136"/>
    </location>
</feature>
<comment type="caution">
    <text evidence="9">The sequence shown here is derived from an EMBL/GenBank/DDBJ whole genome shotgun (WGS) entry which is preliminary data.</text>
</comment>
<evidence type="ECO:0000259" key="8">
    <source>
        <dbReference type="PROSITE" id="PS50850"/>
    </source>
</evidence>
<keyword evidence="4 7" id="KW-1133">Transmembrane helix</keyword>
<dbReference type="Pfam" id="PF07690">
    <property type="entry name" value="MFS_1"/>
    <property type="match status" value="1"/>
</dbReference>
<evidence type="ECO:0000256" key="4">
    <source>
        <dbReference type="ARBA" id="ARBA00022989"/>
    </source>
</evidence>
<feature type="transmembrane region" description="Helical" evidence="7">
    <location>
        <begin position="353"/>
        <end position="375"/>
    </location>
</feature>
<keyword evidence="3 7" id="KW-0812">Transmembrane</keyword>
<feature type="transmembrane region" description="Helical" evidence="7">
    <location>
        <begin position="387"/>
        <end position="407"/>
    </location>
</feature>
<protein>
    <submittedName>
        <fullName evidence="9">Major facilitator superfamily transporter</fullName>
    </submittedName>
</protein>
<feature type="transmembrane region" description="Helical" evidence="7">
    <location>
        <begin position="327"/>
        <end position="347"/>
    </location>
</feature>
<evidence type="ECO:0000256" key="2">
    <source>
        <dbReference type="ARBA" id="ARBA00022448"/>
    </source>
</evidence>
<feature type="domain" description="Major facilitator superfamily (MFS) profile" evidence="8">
    <location>
        <begin position="22"/>
        <end position="449"/>
    </location>
</feature>
<dbReference type="OrthoDB" id="3639251at2759"/>
<evidence type="ECO:0000256" key="3">
    <source>
        <dbReference type="ARBA" id="ARBA00022692"/>
    </source>
</evidence>
<sequence length="468" mass="52251">MGLFTYFRDPQRVLLLKIDICLLLWLFIAGIMKELDQSATTQAYVTGMREDLELYGNELVEFNTYFSIGYALGLVPGQIIQTKLRPSLFLPACEIIWGLLVLFTYRAPNAQTIFVLRFFLGLLSSCFWPSAVSLIANWYKPSELAVRMAIFNVCDVAGSMFLGALQGALYRNMNGVNGLGGWQWLFIIAGSITIAQGIIGAFTVPDTPNITRALWLTKEEKAMAKERMGSFGAETSKLIPVPVLKRKLGQLVTSPSTYFFVLSFALMAWSLRATSYFVLYLESIVDSDGNRRFSVYDVNVIPIGAYALQIVSAISMGALSDWKQWRWQIGITLSAVYGVFLIVLSSWPPNETALLAVYFLTYAVATQFPFLLTWFAEILRREPEARAIIIAISVTIVYVGHATIPLGAFRVSDAPRYPIGFPLTTALAFLAIPTQLGLLFWTRKHPELQERGRIQAVDLLNGNDMMDG</sequence>
<dbReference type="Gene3D" id="1.20.1250.20">
    <property type="entry name" value="MFS general substrate transporter like domains"/>
    <property type="match status" value="1"/>
</dbReference>
<gene>
    <name evidence="9" type="ORF">B0I35DRAFT_450347</name>
</gene>
<dbReference type="GO" id="GO:0022857">
    <property type="term" value="F:transmembrane transporter activity"/>
    <property type="evidence" value="ECO:0007669"/>
    <property type="project" value="InterPro"/>
</dbReference>